<sequence length="273" mass="31528">MNNGRLPSLLYSGQISNEPNWSFPSHKPDDFCEVIYVQRGEGILKINNREYGSRQGDIVIFNPGVLHEEKPNPQNELHTYFCGIGNLHIRGMKPGHLISDNMEPIIHANKYVYKIESYISDIFKECTSQVIGYETVSETLLSSLIVLILRIIQTEHPYCNTRITPSSRPLARQIQEYIDLNYTHFTSISDVANRFYISPDYLSHIFKEGTGKSLISYVINRRLGHAKTLLLTTRVFKISLRWSDIKMQIILASCLKRCLESPLHNFESEFWDE</sequence>
<dbReference type="SMART" id="SM00342">
    <property type="entry name" value="HTH_ARAC"/>
    <property type="match status" value="1"/>
</dbReference>
<reference evidence="5" key="1">
    <citation type="submission" date="2022-08" db="EMBL/GenBank/DDBJ databases">
        <title>Alicyclobacillus fastidiosus DSM 17978, complete genome.</title>
        <authorList>
            <person name="Wang Q."/>
            <person name="Cai R."/>
            <person name="Wang Z."/>
        </authorList>
    </citation>
    <scope>NUCLEOTIDE SEQUENCE</scope>
    <source>
        <strain evidence="5">DSM 17978</strain>
    </source>
</reference>
<name>A0ABY6ZCC8_9BACL</name>
<keyword evidence="2" id="KW-0238">DNA-binding</keyword>
<dbReference type="PANTHER" id="PTHR43280">
    <property type="entry name" value="ARAC-FAMILY TRANSCRIPTIONAL REGULATOR"/>
    <property type="match status" value="1"/>
</dbReference>
<evidence type="ECO:0000256" key="1">
    <source>
        <dbReference type="ARBA" id="ARBA00023015"/>
    </source>
</evidence>
<proteinExistence type="predicted"/>
<feature type="domain" description="HTH araC/xylS-type" evidence="4">
    <location>
        <begin position="172"/>
        <end position="241"/>
    </location>
</feature>
<evidence type="ECO:0000256" key="2">
    <source>
        <dbReference type="ARBA" id="ARBA00023125"/>
    </source>
</evidence>
<dbReference type="PANTHER" id="PTHR43280:SF28">
    <property type="entry name" value="HTH-TYPE TRANSCRIPTIONAL ACTIVATOR RHAS"/>
    <property type="match status" value="1"/>
</dbReference>
<dbReference type="PROSITE" id="PS01124">
    <property type="entry name" value="HTH_ARAC_FAMILY_2"/>
    <property type="match status" value="1"/>
</dbReference>
<dbReference type="SUPFAM" id="SSF51215">
    <property type="entry name" value="Regulatory protein AraC"/>
    <property type="match status" value="1"/>
</dbReference>
<evidence type="ECO:0000259" key="4">
    <source>
        <dbReference type="PROSITE" id="PS01124"/>
    </source>
</evidence>
<dbReference type="InterPro" id="IPR003313">
    <property type="entry name" value="AraC-bd"/>
</dbReference>
<accession>A0ABY6ZCC8</accession>
<dbReference type="Gene3D" id="1.10.10.60">
    <property type="entry name" value="Homeodomain-like"/>
    <property type="match status" value="1"/>
</dbReference>
<dbReference type="Proteomes" id="UP001164761">
    <property type="component" value="Chromosome"/>
</dbReference>
<keyword evidence="3" id="KW-0804">Transcription</keyword>
<protein>
    <submittedName>
        <fullName evidence="5">AraC family transcriptional regulator</fullName>
    </submittedName>
</protein>
<evidence type="ECO:0000313" key="6">
    <source>
        <dbReference type="Proteomes" id="UP001164761"/>
    </source>
</evidence>
<dbReference type="SUPFAM" id="SSF46689">
    <property type="entry name" value="Homeodomain-like"/>
    <property type="match status" value="1"/>
</dbReference>
<organism evidence="5 6">
    <name type="scientific">Alicyclobacillus fastidiosus</name>
    <dbReference type="NCBI Taxonomy" id="392011"/>
    <lineage>
        <taxon>Bacteria</taxon>
        <taxon>Bacillati</taxon>
        <taxon>Bacillota</taxon>
        <taxon>Bacilli</taxon>
        <taxon>Bacillales</taxon>
        <taxon>Alicyclobacillaceae</taxon>
        <taxon>Alicyclobacillus</taxon>
    </lineage>
</organism>
<dbReference type="InterPro" id="IPR014710">
    <property type="entry name" value="RmlC-like_jellyroll"/>
</dbReference>
<dbReference type="EMBL" id="CP104067">
    <property type="protein sequence ID" value="WAH39854.1"/>
    <property type="molecule type" value="Genomic_DNA"/>
</dbReference>
<keyword evidence="1" id="KW-0805">Transcription regulation</keyword>
<dbReference type="RefSeq" id="WP_268003752.1">
    <property type="nucleotide sequence ID" value="NZ_BSUT01000001.1"/>
</dbReference>
<dbReference type="Gene3D" id="2.60.120.10">
    <property type="entry name" value="Jelly Rolls"/>
    <property type="match status" value="1"/>
</dbReference>
<dbReference type="InterPro" id="IPR037923">
    <property type="entry name" value="HTH-like"/>
</dbReference>
<evidence type="ECO:0000313" key="5">
    <source>
        <dbReference type="EMBL" id="WAH39854.1"/>
    </source>
</evidence>
<dbReference type="InterPro" id="IPR018060">
    <property type="entry name" value="HTH_AraC"/>
</dbReference>
<gene>
    <name evidence="5" type="ORF">NZD89_15745</name>
</gene>
<dbReference type="InterPro" id="IPR009057">
    <property type="entry name" value="Homeodomain-like_sf"/>
</dbReference>
<evidence type="ECO:0000256" key="3">
    <source>
        <dbReference type="ARBA" id="ARBA00023163"/>
    </source>
</evidence>
<keyword evidence="6" id="KW-1185">Reference proteome</keyword>
<dbReference type="CDD" id="cd02208">
    <property type="entry name" value="cupin_RmlC-like"/>
    <property type="match status" value="1"/>
</dbReference>
<dbReference type="Pfam" id="PF02311">
    <property type="entry name" value="AraC_binding"/>
    <property type="match status" value="1"/>
</dbReference>